<dbReference type="PROSITE" id="PS00086">
    <property type="entry name" value="CYTOCHROME_P450"/>
    <property type="match status" value="1"/>
</dbReference>
<dbReference type="AlphaFoldDB" id="A0A1Y6L4K2"/>
<dbReference type="GO" id="GO:0020037">
    <property type="term" value="F:heme binding"/>
    <property type="evidence" value="ECO:0007669"/>
    <property type="project" value="InterPro"/>
</dbReference>
<evidence type="ECO:0000256" key="2">
    <source>
        <dbReference type="ARBA" id="ARBA00010617"/>
    </source>
</evidence>
<organism evidence="9 10">
    <name type="scientific">Zymoseptoria tritici ST99CH_1A5</name>
    <dbReference type="NCBI Taxonomy" id="1276529"/>
    <lineage>
        <taxon>Eukaryota</taxon>
        <taxon>Fungi</taxon>
        <taxon>Dikarya</taxon>
        <taxon>Ascomycota</taxon>
        <taxon>Pezizomycotina</taxon>
        <taxon>Dothideomycetes</taxon>
        <taxon>Dothideomycetidae</taxon>
        <taxon>Mycosphaerellales</taxon>
        <taxon>Mycosphaerellaceae</taxon>
        <taxon>Zymoseptoria</taxon>
    </lineage>
</organism>
<accession>A0A1Y6L4K2</accession>
<dbReference type="PRINTS" id="PR00465">
    <property type="entry name" value="EP450IV"/>
</dbReference>
<sequence length="535" mass="60382">MPLASADIYNIAWCAGILLAGYLLLTLLGNPFVSSQDKFLDSHTCLGQNKQCFFSRFRADLASVFQSSALAREGYEKFSKMGKNWVMPQFCADRVIVLPAQKLQEVMSLDDDQIDHLGPLNDAFIPKYTTGIDVLNGPHVDIVRQKLTRRLPLMTADVYEELVLAMERVWAPKQDEWTTVKVLESTMKIVGQAANRMLCGPELCRNPVWLEATRRHAITAFATGFMLRPFPGWTHPITGRIAAIPHLLSLRKCKRMCTPIIEERLRNTLDPTTTKTSEAPVDLLQWIVEDTIQRAQAESKTIDMDVIVRQLLILIVAAIHTTTIMTTHTLLDLYSHPDANTYVEGLREECERVFAESGGKWTKVAVDKLIRVDSTIRESMRLYPFVDLSLRRTILPPAGVTLSDGTHIPQGVTLGFTGPFIHRDPTFYPENPEDWDGFRFSRPRERGIKVDLETILEQKNTAMTAVQVDFLTFGLGRHACPGRFFASQEMKLMLAHIVMNYDVRVAGGKRPPTANIAGNYLPDESAKLEIKLRER</sequence>
<reference evidence="9 10" key="1">
    <citation type="submission" date="2016-10" db="EMBL/GenBank/DDBJ databases">
        <authorList>
            <person name="Varghese N."/>
        </authorList>
    </citation>
    <scope>NUCLEOTIDE SEQUENCE [LARGE SCALE GENOMIC DNA]</scope>
</reference>
<gene>
    <name evidence="9" type="ORF">ZT1A5_G859</name>
</gene>
<evidence type="ECO:0000256" key="1">
    <source>
        <dbReference type="ARBA" id="ARBA00001971"/>
    </source>
</evidence>
<dbReference type="EMBL" id="LT882676">
    <property type="protein sequence ID" value="SMY19424.1"/>
    <property type="molecule type" value="Genomic_DNA"/>
</dbReference>
<evidence type="ECO:0000256" key="8">
    <source>
        <dbReference type="SAM" id="Phobius"/>
    </source>
</evidence>
<keyword evidence="3 6" id="KW-0479">Metal-binding</keyword>
<evidence type="ECO:0000313" key="9">
    <source>
        <dbReference type="EMBL" id="SMY19424.1"/>
    </source>
</evidence>
<dbReference type="InterPro" id="IPR017972">
    <property type="entry name" value="Cyt_P450_CS"/>
</dbReference>
<evidence type="ECO:0000256" key="4">
    <source>
        <dbReference type="ARBA" id="ARBA00023002"/>
    </source>
</evidence>
<dbReference type="Proteomes" id="UP000215453">
    <property type="component" value="Chromosome 1"/>
</dbReference>
<dbReference type="InterPro" id="IPR001128">
    <property type="entry name" value="Cyt_P450"/>
</dbReference>
<proteinExistence type="inferred from homology"/>
<evidence type="ECO:0008006" key="11">
    <source>
        <dbReference type="Google" id="ProtNLM"/>
    </source>
</evidence>
<keyword evidence="7" id="KW-0503">Monooxygenase</keyword>
<dbReference type="GO" id="GO:0004497">
    <property type="term" value="F:monooxygenase activity"/>
    <property type="evidence" value="ECO:0007669"/>
    <property type="project" value="UniProtKB-KW"/>
</dbReference>
<comment type="cofactor">
    <cofactor evidence="1 6">
        <name>heme</name>
        <dbReference type="ChEBI" id="CHEBI:30413"/>
    </cofactor>
</comment>
<keyword evidence="5 6" id="KW-0408">Iron</keyword>
<dbReference type="InterPro" id="IPR002403">
    <property type="entry name" value="Cyt_P450_E_grp-IV"/>
</dbReference>
<feature type="binding site" description="axial binding residue" evidence="6">
    <location>
        <position position="480"/>
    </location>
    <ligand>
        <name>heme</name>
        <dbReference type="ChEBI" id="CHEBI:30413"/>
    </ligand>
    <ligandPart>
        <name>Fe</name>
        <dbReference type="ChEBI" id="CHEBI:18248"/>
    </ligandPart>
</feature>
<dbReference type="PANTHER" id="PTHR46206">
    <property type="entry name" value="CYTOCHROME P450"/>
    <property type="match status" value="1"/>
</dbReference>
<dbReference type="InterPro" id="IPR036396">
    <property type="entry name" value="Cyt_P450_sf"/>
</dbReference>
<dbReference type="Pfam" id="PF00067">
    <property type="entry name" value="p450"/>
    <property type="match status" value="1"/>
</dbReference>
<keyword evidence="8" id="KW-1133">Transmembrane helix</keyword>
<evidence type="ECO:0000256" key="3">
    <source>
        <dbReference type="ARBA" id="ARBA00022723"/>
    </source>
</evidence>
<dbReference type="Gene3D" id="1.10.630.10">
    <property type="entry name" value="Cytochrome P450"/>
    <property type="match status" value="1"/>
</dbReference>
<evidence type="ECO:0000256" key="6">
    <source>
        <dbReference type="PIRSR" id="PIRSR602403-1"/>
    </source>
</evidence>
<keyword evidence="8" id="KW-0812">Transmembrane</keyword>
<evidence type="ECO:0000256" key="5">
    <source>
        <dbReference type="ARBA" id="ARBA00023004"/>
    </source>
</evidence>
<name>A0A1Y6L4K2_ZYMTR</name>
<dbReference type="CDD" id="cd11041">
    <property type="entry name" value="CYP503A1-like"/>
    <property type="match status" value="1"/>
</dbReference>
<dbReference type="GO" id="GO:0005506">
    <property type="term" value="F:iron ion binding"/>
    <property type="evidence" value="ECO:0007669"/>
    <property type="project" value="InterPro"/>
</dbReference>
<comment type="similarity">
    <text evidence="2 7">Belongs to the cytochrome P450 family.</text>
</comment>
<feature type="transmembrane region" description="Helical" evidence="8">
    <location>
        <begin position="12"/>
        <end position="33"/>
    </location>
</feature>
<evidence type="ECO:0000313" key="10">
    <source>
        <dbReference type="Proteomes" id="UP000215453"/>
    </source>
</evidence>
<protein>
    <recommendedName>
        <fullName evidence="11">P450 monooxygenase</fullName>
    </recommendedName>
</protein>
<keyword evidence="6 7" id="KW-0349">Heme</keyword>
<dbReference type="SUPFAM" id="SSF48264">
    <property type="entry name" value="Cytochrome P450"/>
    <property type="match status" value="1"/>
</dbReference>
<evidence type="ECO:0000256" key="7">
    <source>
        <dbReference type="RuleBase" id="RU000461"/>
    </source>
</evidence>
<dbReference type="GO" id="GO:0016705">
    <property type="term" value="F:oxidoreductase activity, acting on paired donors, with incorporation or reduction of molecular oxygen"/>
    <property type="evidence" value="ECO:0007669"/>
    <property type="project" value="InterPro"/>
</dbReference>
<keyword evidence="8" id="KW-0472">Membrane</keyword>
<keyword evidence="4 7" id="KW-0560">Oxidoreductase</keyword>